<dbReference type="RefSeq" id="WP_007289140.1">
    <property type="nucleotide sequence ID" value="NZ_AAWL01000006.1"/>
</dbReference>
<evidence type="ECO:0000313" key="2">
    <source>
        <dbReference type="EMBL" id="EAX47880.1"/>
    </source>
</evidence>
<dbReference type="eggNOG" id="ENOG5033BMW">
    <property type="taxonomic scope" value="Bacteria"/>
</dbReference>
<organism evidence="2 3">
    <name type="scientific">Thermosinus carboxydivorans Nor1</name>
    <dbReference type="NCBI Taxonomy" id="401526"/>
    <lineage>
        <taxon>Bacteria</taxon>
        <taxon>Bacillati</taxon>
        <taxon>Bacillota</taxon>
        <taxon>Negativicutes</taxon>
        <taxon>Selenomonadales</taxon>
        <taxon>Sporomusaceae</taxon>
        <taxon>Thermosinus</taxon>
    </lineage>
</organism>
<accession>A1HQ31</accession>
<proteinExistence type="predicted"/>
<keyword evidence="1" id="KW-0812">Transmembrane</keyword>
<keyword evidence="1" id="KW-0472">Membrane</keyword>
<evidence type="ECO:0000313" key="3">
    <source>
        <dbReference type="Proteomes" id="UP000005139"/>
    </source>
</evidence>
<gene>
    <name evidence="2" type="ORF">TcarDRAFT_1569</name>
</gene>
<comment type="caution">
    <text evidence="2">The sequence shown here is derived from an EMBL/GenBank/DDBJ whole genome shotgun (WGS) entry which is preliminary data.</text>
</comment>
<keyword evidence="1" id="KW-1133">Transmembrane helix</keyword>
<sequence>MYISLYDLGLIILFCLALVAGYYLIVTLRAILAVTRTIAAIIDSRRSALEKSIELLPEILNNTNEAIVAVKTTAEPVSSLARYLESNLTETADNFERLAETVLLYARWAAEIIKQVMALLSKKGDK</sequence>
<reference evidence="2 3" key="1">
    <citation type="submission" date="2007-01" db="EMBL/GenBank/DDBJ databases">
        <title>Annotation of the draft genome assembly of Thermosinus carboxydivorans Nor1.</title>
        <authorList>
            <consortium name="US DOE Joint Genome Institute (JGI-ORNL)"/>
            <person name="Larimer F."/>
            <person name="Land M."/>
            <person name="Hauser L."/>
        </authorList>
    </citation>
    <scope>NUCLEOTIDE SEQUENCE [LARGE SCALE GENOMIC DNA]</scope>
    <source>
        <strain evidence="2 3">Nor1</strain>
    </source>
</reference>
<feature type="transmembrane region" description="Helical" evidence="1">
    <location>
        <begin position="6"/>
        <end position="26"/>
    </location>
</feature>
<dbReference type="EMBL" id="AAWL01000006">
    <property type="protein sequence ID" value="EAX47880.1"/>
    <property type="molecule type" value="Genomic_DNA"/>
</dbReference>
<reference evidence="2 3" key="2">
    <citation type="submission" date="2007-01" db="EMBL/GenBank/DDBJ databases">
        <title>Sequencing of the draft genome and assembly of Thermosinus carboxydivorans Nor1.</title>
        <authorList>
            <consortium name="US DOE Joint Genome Institute (JGI-PGF)"/>
            <person name="Copeland A."/>
            <person name="Lucas S."/>
            <person name="Lapidus A."/>
            <person name="Barry K."/>
            <person name="Glavina del Rio T."/>
            <person name="Dalin E."/>
            <person name="Tice H."/>
            <person name="Bruce D."/>
            <person name="Pitluck S."/>
            <person name="Richardson P."/>
        </authorList>
    </citation>
    <scope>NUCLEOTIDE SEQUENCE [LARGE SCALE GENOMIC DNA]</scope>
    <source>
        <strain evidence="2 3">Nor1</strain>
    </source>
</reference>
<evidence type="ECO:0008006" key="4">
    <source>
        <dbReference type="Google" id="ProtNLM"/>
    </source>
</evidence>
<evidence type="ECO:0000256" key="1">
    <source>
        <dbReference type="SAM" id="Phobius"/>
    </source>
</evidence>
<dbReference type="OrthoDB" id="1682151at2"/>
<protein>
    <recommendedName>
        <fullName evidence="4">DUF948 domain-containing protein</fullName>
    </recommendedName>
</protein>
<dbReference type="Proteomes" id="UP000005139">
    <property type="component" value="Unassembled WGS sequence"/>
</dbReference>
<name>A1HQ31_9FIRM</name>
<dbReference type="AlphaFoldDB" id="A1HQ31"/>
<keyword evidence="3" id="KW-1185">Reference proteome</keyword>